<dbReference type="Pfam" id="PF04542">
    <property type="entry name" value="Sigma70_r2"/>
    <property type="match status" value="1"/>
</dbReference>
<sequence length="257" mass="29695">MISSTVEQPCSGSLNNLNDCQKSQLPENLSSVQYAFQLDQMLKTAKAANEASHEKTLTQDQIWVQQFQSGKTEVFNHLVHKYERKLRNMVSRIIFHRDDVDDILQETWLSVYKALKNFRGDAQFYSWLYRIAQNTAISAVKREIIKKKAFEPSSSDKEFLQDSYNEDSPLNLTNPSYSPEEHLLDQQLTEKLEEGISQLSKDLRETFVYREMHGLSYQQIADIQAIPIGTVRSRINRARDIITHQKGLEDINLVPAI</sequence>
<dbReference type="InterPro" id="IPR039425">
    <property type="entry name" value="RNA_pol_sigma-70-like"/>
</dbReference>
<dbReference type="PANTHER" id="PTHR43133">
    <property type="entry name" value="RNA POLYMERASE ECF-TYPE SIGMA FACTO"/>
    <property type="match status" value="1"/>
</dbReference>
<comment type="similarity">
    <text evidence="1">Belongs to the sigma-70 factor family. ECF subfamily.</text>
</comment>
<evidence type="ECO:0000313" key="8">
    <source>
        <dbReference type="Proteomes" id="UP001595476"/>
    </source>
</evidence>
<reference evidence="8" key="1">
    <citation type="journal article" date="2019" name="Int. J. Syst. Evol. Microbiol.">
        <title>The Global Catalogue of Microorganisms (GCM) 10K type strain sequencing project: providing services to taxonomists for standard genome sequencing and annotation.</title>
        <authorList>
            <consortium name="The Broad Institute Genomics Platform"/>
            <consortium name="The Broad Institute Genome Sequencing Center for Infectious Disease"/>
            <person name="Wu L."/>
            <person name="Ma J."/>
        </authorList>
    </citation>
    <scope>NUCLEOTIDE SEQUENCE [LARGE SCALE GENOMIC DNA]</scope>
    <source>
        <strain evidence="8">KCTC 52438</strain>
    </source>
</reference>
<dbReference type="InterPro" id="IPR013324">
    <property type="entry name" value="RNA_pol_sigma_r3/r4-like"/>
</dbReference>
<evidence type="ECO:0000256" key="2">
    <source>
        <dbReference type="ARBA" id="ARBA00023015"/>
    </source>
</evidence>
<dbReference type="Proteomes" id="UP001595476">
    <property type="component" value="Unassembled WGS sequence"/>
</dbReference>
<evidence type="ECO:0000256" key="3">
    <source>
        <dbReference type="ARBA" id="ARBA00023082"/>
    </source>
</evidence>
<feature type="domain" description="RNA polymerase sigma-70 region 2" evidence="5">
    <location>
        <begin position="78"/>
        <end position="142"/>
    </location>
</feature>
<dbReference type="InterPro" id="IPR036388">
    <property type="entry name" value="WH-like_DNA-bd_sf"/>
</dbReference>
<dbReference type="NCBIfam" id="TIGR02937">
    <property type="entry name" value="sigma70-ECF"/>
    <property type="match status" value="1"/>
</dbReference>
<keyword evidence="3" id="KW-0731">Sigma factor</keyword>
<keyword evidence="4" id="KW-0804">Transcription</keyword>
<evidence type="ECO:0000313" key="7">
    <source>
        <dbReference type="EMBL" id="MFC3151190.1"/>
    </source>
</evidence>
<dbReference type="RefSeq" id="WP_386719491.1">
    <property type="nucleotide sequence ID" value="NZ_JBHRSZ010000004.1"/>
</dbReference>
<dbReference type="CDD" id="cd06171">
    <property type="entry name" value="Sigma70_r4"/>
    <property type="match status" value="1"/>
</dbReference>
<accession>A0ABV7HGC1</accession>
<dbReference type="InterPro" id="IPR013325">
    <property type="entry name" value="RNA_pol_sigma_r2"/>
</dbReference>
<dbReference type="SUPFAM" id="SSF88946">
    <property type="entry name" value="Sigma2 domain of RNA polymerase sigma factors"/>
    <property type="match status" value="1"/>
</dbReference>
<evidence type="ECO:0000259" key="5">
    <source>
        <dbReference type="Pfam" id="PF04542"/>
    </source>
</evidence>
<gene>
    <name evidence="7" type="ORF">ACFOEK_09155</name>
</gene>
<proteinExistence type="inferred from homology"/>
<dbReference type="InterPro" id="IPR013249">
    <property type="entry name" value="RNA_pol_sigma70_r4_t2"/>
</dbReference>
<organism evidence="7 8">
    <name type="scientific">Litoribrevibacter euphylliae</name>
    <dbReference type="NCBI Taxonomy" id="1834034"/>
    <lineage>
        <taxon>Bacteria</taxon>
        <taxon>Pseudomonadati</taxon>
        <taxon>Pseudomonadota</taxon>
        <taxon>Gammaproteobacteria</taxon>
        <taxon>Oceanospirillales</taxon>
        <taxon>Oceanospirillaceae</taxon>
        <taxon>Litoribrevibacter</taxon>
    </lineage>
</organism>
<protein>
    <submittedName>
        <fullName evidence="7">Sigma-70 family RNA polymerase sigma factor</fullName>
    </submittedName>
</protein>
<dbReference type="Gene3D" id="1.10.10.10">
    <property type="entry name" value="Winged helix-like DNA-binding domain superfamily/Winged helix DNA-binding domain"/>
    <property type="match status" value="1"/>
</dbReference>
<dbReference type="Pfam" id="PF08281">
    <property type="entry name" value="Sigma70_r4_2"/>
    <property type="match status" value="1"/>
</dbReference>
<keyword evidence="2" id="KW-0805">Transcription regulation</keyword>
<name>A0ABV7HGC1_9GAMM</name>
<feature type="domain" description="RNA polymerase sigma factor 70 region 4 type 2" evidence="6">
    <location>
        <begin position="190"/>
        <end position="239"/>
    </location>
</feature>
<dbReference type="SUPFAM" id="SSF88659">
    <property type="entry name" value="Sigma3 and sigma4 domains of RNA polymerase sigma factors"/>
    <property type="match status" value="1"/>
</dbReference>
<dbReference type="PANTHER" id="PTHR43133:SF53">
    <property type="entry name" value="ECF RNA POLYMERASE SIGMA-E FACTOR"/>
    <property type="match status" value="1"/>
</dbReference>
<evidence type="ECO:0000256" key="1">
    <source>
        <dbReference type="ARBA" id="ARBA00010641"/>
    </source>
</evidence>
<comment type="caution">
    <text evidence="7">The sequence shown here is derived from an EMBL/GenBank/DDBJ whole genome shotgun (WGS) entry which is preliminary data.</text>
</comment>
<dbReference type="Gene3D" id="1.10.1740.10">
    <property type="match status" value="1"/>
</dbReference>
<dbReference type="InterPro" id="IPR007627">
    <property type="entry name" value="RNA_pol_sigma70_r2"/>
</dbReference>
<keyword evidence="8" id="KW-1185">Reference proteome</keyword>
<evidence type="ECO:0000259" key="6">
    <source>
        <dbReference type="Pfam" id="PF08281"/>
    </source>
</evidence>
<evidence type="ECO:0000256" key="4">
    <source>
        <dbReference type="ARBA" id="ARBA00023163"/>
    </source>
</evidence>
<dbReference type="EMBL" id="JBHRSZ010000004">
    <property type="protein sequence ID" value="MFC3151190.1"/>
    <property type="molecule type" value="Genomic_DNA"/>
</dbReference>
<dbReference type="InterPro" id="IPR014284">
    <property type="entry name" value="RNA_pol_sigma-70_dom"/>
</dbReference>